<keyword evidence="1" id="KW-0472">Membrane</keyword>
<accession>A0A9P0FL30</accession>
<feature type="transmembrane region" description="Helical" evidence="1">
    <location>
        <begin position="72"/>
        <end position="94"/>
    </location>
</feature>
<evidence type="ECO:0000256" key="1">
    <source>
        <dbReference type="SAM" id="Phobius"/>
    </source>
</evidence>
<dbReference type="Proteomes" id="UP001154078">
    <property type="component" value="Chromosome 6"/>
</dbReference>
<feature type="transmembrane region" description="Helical" evidence="1">
    <location>
        <begin position="133"/>
        <end position="153"/>
    </location>
</feature>
<gene>
    <name evidence="2" type="ORF">MELIAE_LOCUS9666</name>
</gene>
<feature type="transmembrane region" description="Helical" evidence="1">
    <location>
        <begin position="344"/>
        <end position="367"/>
    </location>
</feature>
<dbReference type="AlphaFoldDB" id="A0A9P0FL30"/>
<dbReference type="OrthoDB" id="10262656at2759"/>
<feature type="transmembrane region" description="Helical" evidence="1">
    <location>
        <begin position="374"/>
        <end position="394"/>
    </location>
</feature>
<feature type="transmembrane region" description="Helical" evidence="1">
    <location>
        <begin position="312"/>
        <end position="332"/>
    </location>
</feature>
<reference evidence="2" key="1">
    <citation type="submission" date="2021-12" db="EMBL/GenBank/DDBJ databases">
        <authorList>
            <person name="King R."/>
        </authorList>
    </citation>
    <scope>NUCLEOTIDE SEQUENCE</scope>
</reference>
<keyword evidence="1" id="KW-0812">Transmembrane</keyword>
<dbReference type="Gene3D" id="1.20.1250.20">
    <property type="entry name" value="MFS general substrate transporter like domains"/>
    <property type="match status" value="1"/>
</dbReference>
<evidence type="ECO:0000313" key="3">
    <source>
        <dbReference type="Proteomes" id="UP001154078"/>
    </source>
</evidence>
<evidence type="ECO:0000313" key="2">
    <source>
        <dbReference type="EMBL" id="CAH0559620.1"/>
    </source>
</evidence>
<keyword evidence="3" id="KW-1185">Reference proteome</keyword>
<dbReference type="SUPFAM" id="SSF103473">
    <property type="entry name" value="MFS general substrate transporter"/>
    <property type="match status" value="1"/>
</dbReference>
<feature type="transmembrane region" description="Helical" evidence="1">
    <location>
        <begin position="6"/>
        <end position="26"/>
    </location>
</feature>
<dbReference type="InterPro" id="IPR036259">
    <property type="entry name" value="MFS_trans_sf"/>
</dbReference>
<organism evidence="2 3">
    <name type="scientific">Brassicogethes aeneus</name>
    <name type="common">Rape pollen beetle</name>
    <name type="synonym">Meligethes aeneus</name>
    <dbReference type="NCBI Taxonomy" id="1431903"/>
    <lineage>
        <taxon>Eukaryota</taxon>
        <taxon>Metazoa</taxon>
        <taxon>Ecdysozoa</taxon>
        <taxon>Arthropoda</taxon>
        <taxon>Hexapoda</taxon>
        <taxon>Insecta</taxon>
        <taxon>Pterygota</taxon>
        <taxon>Neoptera</taxon>
        <taxon>Endopterygota</taxon>
        <taxon>Coleoptera</taxon>
        <taxon>Polyphaga</taxon>
        <taxon>Cucujiformia</taxon>
        <taxon>Nitidulidae</taxon>
        <taxon>Meligethinae</taxon>
        <taxon>Brassicogethes</taxon>
    </lineage>
</organism>
<name>A0A9P0FL30_BRAAE</name>
<protein>
    <submittedName>
        <fullName evidence="2">Uncharacterized protein</fullName>
    </submittedName>
</protein>
<keyword evidence="1" id="KW-1133">Transmembrane helix</keyword>
<feature type="transmembrane region" description="Helical" evidence="1">
    <location>
        <begin position="33"/>
        <end position="52"/>
    </location>
</feature>
<dbReference type="EMBL" id="OV121137">
    <property type="protein sequence ID" value="CAH0559620.1"/>
    <property type="molecule type" value="Genomic_DNA"/>
</dbReference>
<feature type="transmembrane region" description="Helical" evidence="1">
    <location>
        <begin position="219"/>
        <end position="238"/>
    </location>
</feature>
<proteinExistence type="predicted"/>
<sequence length="399" mass="44645">MEEPEVHIFTLKSIIFLDSLCFGLMYSHIAPHLIDISGTQLGIGIFNAFNILLSLVSKDITRSFLSIKGKKFATYMIFMISIMSHLFVSMTYSVTFTIFSRLLFTAVNEANRFCKDLFFKIAPDSTHEQEKMILDILSSLGYIIGPSIGGYIFTVPGGFTILALLTAGITFANVLLLLRIPVMNEDNKPQAFDEQEVIERYKTVIDKNIEDVKNSNWKVTWPFLAVQILVTCGWTMFFSKFTQVMHSNFNSGSSTFGNAASYKNLLLFGSVTLSTDLKSKYLNDVPLVSTLDCSLIINFCAICGMCYSQSFLAYWVLCIPLVFTKSLINSYWPDMHSQSENSALVNLIPAINIASGIIMPIFFGIVCTHLCPNLVKFVSVSLVLAAFLIFTFIVKPNLK</sequence>
<feature type="transmembrane region" description="Helical" evidence="1">
    <location>
        <begin position="159"/>
        <end position="178"/>
    </location>
</feature>